<proteinExistence type="predicted"/>
<gene>
    <name evidence="1" type="ORF">Q9L58_006513</name>
</gene>
<keyword evidence="2" id="KW-1185">Reference proteome</keyword>
<evidence type="ECO:0008006" key="3">
    <source>
        <dbReference type="Google" id="ProtNLM"/>
    </source>
</evidence>
<protein>
    <recommendedName>
        <fullName evidence="3">Terpene synthase</fullName>
    </recommendedName>
</protein>
<reference evidence="1 2" key="1">
    <citation type="submission" date="2024-02" db="EMBL/GenBank/DDBJ databases">
        <title>Discinaceae phylogenomics.</title>
        <authorList>
            <person name="Dirks A.C."/>
            <person name="James T.Y."/>
        </authorList>
    </citation>
    <scope>NUCLEOTIDE SEQUENCE [LARGE SCALE GENOMIC DNA]</scope>
    <source>
        <strain evidence="1 2">ACD0624</strain>
    </source>
</reference>
<organism evidence="1 2">
    <name type="scientific">Discina gigas</name>
    <dbReference type="NCBI Taxonomy" id="1032678"/>
    <lineage>
        <taxon>Eukaryota</taxon>
        <taxon>Fungi</taxon>
        <taxon>Dikarya</taxon>
        <taxon>Ascomycota</taxon>
        <taxon>Pezizomycotina</taxon>
        <taxon>Pezizomycetes</taxon>
        <taxon>Pezizales</taxon>
        <taxon>Discinaceae</taxon>
        <taxon>Discina</taxon>
    </lineage>
</organism>
<accession>A0ABR3GF07</accession>
<sequence>MAVGRCLSTEAAVLYLLDWYDFDLSHLHRALKKNGLDVCFSRVLFSTIAPVISLNPDAKLGDAKRFDLGRARITNDLFSKIVDDVHMAINIYGLPREHTDTESLSGNIFSMISRIISKFHSLIKVTPKPITESHFTNSESLVHSCCNNLGKIEYLFRVFGGTFVQIVGVPCDLNDQKKYLDIAAQVMAEVNAYDYINGRNELQCPIYGILCDGLSFELFRFDSTRTPQITIGMSRFSLADPRTASTPDYFRSVRELCELFFHILLLGYEHRLESMNANLNGEGGVGQARQELKMGMCYASLARMEGLSGTRLYEEGDLEGAERHAQMAAVNLQDRFVK</sequence>
<evidence type="ECO:0000313" key="2">
    <source>
        <dbReference type="Proteomes" id="UP001447188"/>
    </source>
</evidence>
<name>A0ABR3GF07_9PEZI</name>
<comment type="caution">
    <text evidence="1">The sequence shown here is derived from an EMBL/GenBank/DDBJ whole genome shotgun (WGS) entry which is preliminary data.</text>
</comment>
<dbReference type="Proteomes" id="UP001447188">
    <property type="component" value="Unassembled WGS sequence"/>
</dbReference>
<evidence type="ECO:0000313" key="1">
    <source>
        <dbReference type="EMBL" id="KAL0634554.1"/>
    </source>
</evidence>
<dbReference type="EMBL" id="JBBBZM010000091">
    <property type="protein sequence ID" value="KAL0634554.1"/>
    <property type="molecule type" value="Genomic_DNA"/>
</dbReference>